<feature type="binding site" evidence="12">
    <location>
        <begin position="217"/>
        <end position="222"/>
    </location>
    <ligand>
        <name>ATP</name>
        <dbReference type="ChEBI" id="CHEBI:30616"/>
    </ligand>
</feature>
<feature type="active site" description="Proton acceptor" evidence="12">
    <location>
        <position position="249"/>
    </location>
</feature>
<keyword evidence="5 12" id="KW-0479">Metal-binding</keyword>
<feature type="binding site" evidence="12">
    <location>
        <begin position="248"/>
        <end position="249"/>
    </location>
    <ligand>
        <name>ATP</name>
        <dbReference type="ChEBI" id="CHEBI:30616"/>
    </ligand>
</feature>
<name>A0A511F7S2_9CELL</name>
<evidence type="ECO:0000256" key="10">
    <source>
        <dbReference type="ARBA" id="ARBA00022958"/>
    </source>
</evidence>
<keyword evidence="16" id="KW-1185">Reference proteome</keyword>
<evidence type="ECO:0000256" key="5">
    <source>
        <dbReference type="ARBA" id="ARBA00022723"/>
    </source>
</evidence>
<feature type="binding site" evidence="12">
    <location>
        <position position="184"/>
    </location>
    <ligand>
        <name>ATP</name>
        <dbReference type="ChEBI" id="CHEBI:30616"/>
    </ligand>
</feature>
<dbReference type="EMBL" id="BJVQ01000003">
    <property type="protein sequence ID" value="GEL45351.1"/>
    <property type="molecule type" value="Genomic_DNA"/>
</dbReference>
<feature type="binding site" evidence="12">
    <location>
        <position position="249"/>
    </location>
    <ligand>
        <name>substrate</name>
    </ligand>
</feature>
<keyword evidence="9 12" id="KW-0460">Magnesium</keyword>
<dbReference type="InterPro" id="IPR011611">
    <property type="entry name" value="PfkB_dom"/>
</dbReference>
<evidence type="ECO:0000256" key="9">
    <source>
        <dbReference type="ARBA" id="ARBA00022842"/>
    </source>
</evidence>
<comment type="caution">
    <text evidence="12">Lacks conserved residue(s) required for the propagation of feature annotation.</text>
</comment>
<keyword evidence="8 12" id="KW-0067">ATP-binding</keyword>
<evidence type="ECO:0000313" key="15">
    <source>
        <dbReference type="EMBL" id="MBB5473364.1"/>
    </source>
</evidence>
<dbReference type="PANTHER" id="PTHR10584:SF166">
    <property type="entry name" value="RIBOKINASE"/>
    <property type="match status" value="1"/>
</dbReference>
<dbReference type="HAMAP" id="MF_01987">
    <property type="entry name" value="Ribokinase"/>
    <property type="match status" value="1"/>
</dbReference>
<dbReference type="PROSITE" id="PS00584">
    <property type="entry name" value="PFKB_KINASES_2"/>
    <property type="match status" value="1"/>
</dbReference>
<dbReference type="OrthoDB" id="9775849at2"/>
<evidence type="ECO:0000313" key="17">
    <source>
        <dbReference type="Proteomes" id="UP000564629"/>
    </source>
</evidence>
<feature type="binding site" evidence="12">
    <location>
        <position position="245"/>
    </location>
    <ligand>
        <name>K(+)</name>
        <dbReference type="ChEBI" id="CHEBI:29103"/>
    </ligand>
</feature>
<feature type="binding site" evidence="12">
    <location>
        <position position="288"/>
    </location>
    <ligand>
        <name>K(+)</name>
        <dbReference type="ChEBI" id="CHEBI:29103"/>
    </ligand>
</feature>
<dbReference type="RefSeq" id="WP_146832927.1">
    <property type="nucleotide sequence ID" value="NZ_BJVQ01000003.1"/>
</dbReference>
<evidence type="ECO:0000256" key="7">
    <source>
        <dbReference type="ARBA" id="ARBA00022777"/>
    </source>
</evidence>
<comment type="subunit">
    <text evidence="12">Homodimer.</text>
</comment>
<evidence type="ECO:0000256" key="8">
    <source>
        <dbReference type="ARBA" id="ARBA00022840"/>
    </source>
</evidence>
<keyword evidence="12" id="KW-0963">Cytoplasm</keyword>
<evidence type="ECO:0000256" key="11">
    <source>
        <dbReference type="ARBA" id="ARBA00023277"/>
    </source>
</evidence>
<comment type="function">
    <text evidence="12">Catalyzes the phosphorylation of ribose at O-5 in a reaction requiring ATP and magnesium. The resulting D-ribose-5-phosphate can then be used either for sythesis of nucleotides, histidine, and tryptophan, or as a component of the pentose phosphate pathway.</text>
</comment>
<gene>
    <name evidence="12 14" type="primary">rbsK</name>
    <name evidence="14" type="ORF">CHO01_04670</name>
    <name evidence="15" type="ORF">HNR08_002100</name>
</gene>
<keyword evidence="7 12" id="KW-0418">Kinase</keyword>
<evidence type="ECO:0000256" key="12">
    <source>
        <dbReference type="HAMAP-Rule" id="MF_01987"/>
    </source>
</evidence>
<dbReference type="PANTHER" id="PTHR10584">
    <property type="entry name" value="SUGAR KINASE"/>
    <property type="match status" value="1"/>
</dbReference>
<dbReference type="InterPro" id="IPR029056">
    <property type="entry name" value="Ribokinase-like"/>
</dbReference>
<dbReference type="EC" id="2.7.1.15" evidence="2 12"/>
<dbReference type="GO" id="GO:0046872">
    <property type="term" value="F:metal ion binding"/>
    <property type="evidence" value="ECO:0007669"/>
    <property type="project" value="UniProtKB-KW"/>
</dbReference>
<evidence type="ECO:0000256" key="2">
    <source>
        <dbReference type="ARBA" id="ARBA00012035"/>
    </source>
</evidence>
<evidence type="ECO:0000256" key="4">
    <source>
        <dbReference type="ARBA" id="ARBA00022679"/>
    </source>
</evidence>
<dbReference type="GO" id="GO:0005524">
    <property type="term" value="F:ATP binding"/>
    <property type="evidence" value="ECO:0007669"/>
    <property type="project" value="UniProtKB-UniRule"/>
</dbReference>
<feature type="binding site" evidence="12">
    <location>
        <position position="279"/>
    </location>
    <ligand>
        <name>K(+)</name>
        <dbReference type="ChEBI" id="CHEBI:29103"/>
    </ligand>
</feature>
<feature type="binding site" evidence="12">
    <location>
        <position position="284"/>
    </location>
    <ligand>
        <name>K(+)</name>
        <dbReference type="ChEBI" id="CHEBI:29103"/>
    </ligand>
</feature>
<evidence type="ECO:0000313" key="16">
    <source>
        <dbReference type="Proteomes" id="UP000321723"/>
    </source>
</evidence>
<dbReference type="Gene3D" id="3.40.1190.20">
    <property type="match status" value="1"/>
</dbReference>
<comment type="cofactor">
    <cofactor evidence="12">
        <name>Mg(2+)</name>
        <dbReference type="ChEBI" id="CHEBI:18420"/>
    </cofactor>
    <text evidence="12">Requires a divalent cation, most likely magnesium in vivo, as an electrophilic catalyst to aid phosphoryl group transfer. It is the chelate of the metal and the nucleotide that is the actual substrate.</text>
</comment>
<dbReference type="SUPFAM" id="SSF53613">
    <property type="entry name" value="Ribokinase-like"/>
    <property type="match status" value="1"/>
</dbReference>
<evidence type="ECO:0000256" key="3">
    <source>
        <dbReference type="ARBA" id="ARBA00016943"/>
    </source>
</evidence>
<feature type="binding site" evidence="12">
    <location>
        <position position="282"/>
    </location>
    <ligand>
        <name>K(+)</name>
        <dbReference type="ChEBI" id="CHEBI:29103"/>
    </ligand>
</feature>
<evidence type="ECO:0000256" key="1">
    <source>
        <dbReference type="ARBA" id="ARBA00005380"/>
    </source>
</evidence>
<keyword evidence="10 12" id="KW-0630">Potassium</keyword>
<evidence type="ECO:0000259" key="13">
    <source>
        <dbReference type="Pfam" id="PF00294"/>
    </source>
</evidence>
<reference evidence="14 16" key="1">
    <citation type="submission" date="2019-07" db="EMBL/GenBank/DDBJ databases">
        <title>Whole genome shotgun sequence of Cellulomonas hominis NBRC 16055.</title>
        <authorList>
            <person name="Hosoyama A."/>
            <person name="Uohara A."/>
            <person name="Ohji S."/>
            <person name="Ichikawa N."/>
        </authorList>
    </citation>
    <scope>NUCLEOTIDE SEQUENCE [LARGE SCALE GENOMIC DNA]</scope>
    <source>
        <strain evidence="14 16">NBRC 16055</strain>
    </source>
</reference>
<dbReference type="GO" id="GO:0004747">
    <property type="term" value="F:ribokinase activity"/>
    <property type="evidence" value="ECO:0007669"/>
    <property type="project" value="UniProtKB-UniRule"/>
</dbReference>
<dbReference type="Proteomes" id="UP000564629">
    <property type="component" value="Unassembled WGS sequence"/>
</dbReference>
<sequence>MGTDIVVVGSINADLVLQVERHPHPGETLLGTGAVTLPGGKGANQAVAAARLGASVAMVGAVGSDPQAPVALSGLRGAGVDLAHVLAVDGPTGLAVVTLADDAENTIVVVPGANAAVTPAVVDGAEAVIAGARVCVLQAEIPLGSVVRAAEIAHAHGVRVQLNVAPATALPRATIALADPLVVNEHEAAVLLGHDVARPEDAAAELAGLGAASVVVTLGAAGVTGYADGASWSLPARPVTPRDSTGAGDAFAGALAAGLAAGHPLTQAAAHATRVAAASVLRLGAQDSYPGKDDPLP</sequence>
<comment type="caution">
    <text evidence="14">The sequence shown here is derived from an EMBL/GenBank/DDBJ whole genome shotgun (WGS) entry which is preliminary data.</text>
</comment>
<comment type="similarity">
    <text evidence="1">Belongs to the carbohydrate kinase pfkB family.</text>
</comment>
<evidence type="ECO:0000256" key="6">
    <source>
        <dbReference type="ARBA" id="ARBA00022741"/>
    </source>
</evidence>
<dbReference type="Proteomes" id="UP000321723">
    <property type="component" value="Unassembled WGS sequence"/>
</dbReference>
<dbReference type="Pfam" id="PF00294">
    <property type="entry name" value="PfkB"/>
    <property type="match status" value="1"/>
</dbReference>
<accession>A0A511F7S2</accession>
<comment type="pathway">
    <text evidence="12">Carbohydrate metabolism; D-ribose degradation; D-ribose 5-phosphate from beta-D-ribopyranose: step 2/2.</text>
</comment>
<feature type="binding site" evidence="12">
    <location>
        <begin position="40"/>
        <end position="44"/>
    </location>
    <ligand>
        <name>substrate</name>
    </ligand>
</feature>
<dbReference type="InterPro" id="IPR002173">
    <property type="entry name" value="Carboh/pur_kinase_PfkB_CS"/>
</dbReference>
<dbReference type="PRINTS" id="PR00990">
    <property type="entry name" value="RIBOKINASE"/>
</dbReference>
<keyword evidence="6 12" id="KW-0547">Nucleotide-binding</keyword>
<dbReference type="CDD" id="cd01174">
    <property type="entry name" value="ribokinase"/>
    <property type="match status" value="1"/>
</dbReference>
<comment type="catalytic activity">
    <reaction evidence="12">
        <text>D-ribose + ATP = D-ribose 5-phosphate + ADP + H(+)</text>
        <dbReference type="Rhea" id="RHEA:13697"/>
        <dbReference type="ChEBI" id="CHEBI:15378"/>
        <dbReference type="ChEBI" id="CHEBI:30616"/>
        <dbReference type="ChEBI" id="CHEBI:47013"/>
        <dbReference type="ChEBI" id="CHEBI:78346"/>
        <dbReference type="ChEBI" id="CHEBI:456216"/>
        <dbReference type="EC" id="2.7.1.15"/>
    </reaction>
</comment>
<comment type="similarity">
    <text evidence="12">Belongs to the carbohydrate kinase PfkB family. Ribokinase subfamily.</text>
</comment>
<dbReference type="InterPro" id="IPR011877">
    <property type="entry name" value="Ribokinase"/>
</dbReference>
<organism evidence="14 16">
    <name type="scientific">Cellulomonas hominis</name>
    <dbReference type="NCBI Taxonomy" id="156981"/>
    <lineage>
        <taxon>Bacteria</taxon>
        <taxon>Bacillati</taxon>
        <taxon>Actinomycetota</taxon>
        <taxon>Actinomycetes</taxon>
        <taxon>Micrococcales</taxon>
        <taxon>Cellulomonadaceae</taxon>
        <taxon>Cellulomonas</taxon>
    </lineage>
</organism>
<dbReference type="AlphaFoldDB" id="A0A511F7S2"/>
<keyword evidence="4 12" id="KW-0808">Transferase</keyword>
<dbReference type="EMBL" id="JACHDN010000001">
    <property type="protein sequence ID" value="MBB5473364.1"/>
    <property type="molecule type" value="Genomic_DNA"/>
</dbReference>
<protein>
    <recommendedName>
        <fullName evidence="3 12">Ribokinase</fullName>
        <shortName evidence="12">RK</shortName>
        <ecNumber evidence="2 12">2.7.1.15</ecNumber>
    </recommendedName>
</protein>
<dbReference type="GO" id="GO:0019303">
    <property type="term" value="P:D-ribose catabolic process"/>
    <property type="evidence" value="ECO:0007669"/>
    <property type="project" value="UniProtKB-UniRule"/>
</dbReference>
<keyword evidence="11 12" id="KW-0119">Carbohydrate metabolism</keyword>
<comment type="activity regulation">
    <text evidence="12">Activated by a monovalent cation that binds near, but not in, the active site. The most likely occupant of the site in vivo is potassium. Ion binding induces a conformational change that may alter substrate affinity.</text>
</comment>
<feature type="domain" description="Carbohydrate kinase PfkB" evidence="13">
    <location>
        <begin position="3"/>
        <end position="290"/>
    </location>
</feature>
<feature type="binding site" evidence="12">
    <location>
        <position position="140"/>
    </location>
    <ligand>
        <name>substrate</name>
    </ligand>
</feature>
<evidence type="ECO:0000313" key="14">
    <source>
        <dbReference type="EMBL" id="GEL45351.1"/>
    </source>
</evidence>
<reference evidence="15 17" key="2">
    <citation type="submission" date="2020-08" db="EMBL/GenBank/DDBJ databases">
        <title>Sequencing the genomes of 1000 actinobacteria strains.</title>
        <authorList>
            <person name="Klenk H.-P."/>
        </authorList>
    </citation>
    <scope>NUCLEOTIDE SEQUENCE [LARGE SCALE GENOMIC DNA]</scope>
    <source>
        <strain evidence="15 17">DSM 9581</strain>
    </source>
</reference>
<dbReference type="GO" id="GO:0005829">
    <property type="term" value="C:cytosol"/>
    <property type="evidence" value="ECO:0007669"/>
    <property type="project" value="TreeGrafter"/>
</dbReference>
<feature type="binding site" evidence="12">
    <location>
        <position position="243"/>
    </location>
    <ligand>
        <name>K(+)</name>
        <dbReference type="ChEBI" id="CHEBI:29103"/>
    </ligand>
</feature>
<dbReference type="UniPathway" id="UPA00916">
    <property type="reaction ID" value="UER00889"/>
</dbReference>
<dbReference type="InterPro" id="IPR002139">
    <property type="entry name" value="Ribo/fructo_kinase"/>
</dbReference>
<feature type="binding site" evidence="12">
    <location>
        <begin position="12"/>
        <end position="14"/>
    </location>
    <ligand>
        <name>substrate</name>
    </ligand>
</feature>
<comment type="subcellular location">
    <subcellularLocation>
        <location evidence="12">Cytoplasm</location>
    </subcellularLocation>
</comment>
<proteinExistence type="inferred from homology"/>